<dbReference type="PANTHER" id="PTHR33769">
    <property type="entry name" value="TESTIS-EXPRESSED PROTEIN 26 ISOFORM X3"/>
    <property type="match status" value="1"/>
</dbReference>
<dbReference type="AlphaFoldDB" id="A0A7J6AUW8"/>
<feature type="region of interest" description="Disordered" evidence="1">
    <location>
        <begin position="16"/>
        <end position="37"/>
    </location>
</feature>
<dbReference type="PANTHER" id="PTHR33769:SF1">
    <property type="entry name" value="TESTIS-EXPRESSED PROTEIN 26"/>
    <property type="match status" value="1"/>
</dbReference>
<evidence type="ECO:0000256" key="1">
    <source>
        <dbReference type="SAM" id="MobiDB-lite"/>
    </source>
</evidence>
<evidence type="ECO:0000313" key="2">
    <source>
        <dbReference type="EMBL" id="KAF4086405.1"/>
    </source>
</evidence>
<gene>
    <name evidence="2" type="ORF">AMELA_G00106430</name>
</gene>
<dbReference type="EMBL" id="JAAGNN010000008">
    <property type="protein sequence ID" value="KAF4086405.1"/>
    <property type="molecule type" value="Genomic_DNA"/>
</dbReference>
<dbReference type="Proteomes" id="UP000593565">
    <property type="component" value="Unassembled WGS sequence"/>
</dbReference>
<reference evidence="2 3" key="1">
    <citation type="submission" date="2020-02" db="EMBL/GenBank/DDBJ databases">
        <title>A chromosome-scale genome assembly of the black bullhead catfish (Ameiurus melas).</title>
        <authorList>
            <person name="Wen M."/>
            <person name="Zham M."/>
            <person name="Cabau C."/>
            <person name="Klopp C."/>
            <person name="Donnadieu C."/>
            <person name="Roques C."/>
            <person name="Bouchez O."/>
            <person name="Lampietro C."/>
            <person name="Jouanno E."/>
            <person name="Herpin A."/>
            <person name="Louis A."/>
            <person name="Berthelot C."/>
            <person name="Parey E."/>
            <person name="Roest-Crollius H."/>
            <person name="Braasch I."/>
            <person name="Postlethwait J."/>
            <person name="Robinson-Rechavi M."/>
            <person name="Echchiki A."/>
            <person name="Begum T."/>
            <person name="Montfort J."/>
            <person name="Schartl M."/>
            <person name="Bobe J."/>
            <person name="Guiguen Y."/>
        </authorList>
    </citation>
    <scope>NUCLEOTIDE SEQUENCE [LARGE SCALE GENOMIC DNA]</scope>
    <source>
        <strain evidence="2">M_S1</strain>
        <tissue evidence="2">Blood</tissue>
    </source>
</reference>
<dbReference type="GO" id="GO:0005737">
    <property type="term" value="C:cytoplasm"/>
    <property type="evidence" value="ECO:0007669"/>
    <property type="project" value="TreeGrafter"/>
</dbReference>
<dbReference type="InterPro" id="IPR043460">
    <property type="entry name" value="MEDAG/TEX26"/>
</dbReference>
<sequence length="284" mass="32187">MKNMASCDVRKWDPYETSQKRDFVERPSSPIPVLRPPTSRAYRTPYALADPIGVTGYSEDFSWKPPSKPECIRTGTASGNRRNNPHPGQGFMVWRRPPGLKLCENPPPEDEVKHALSAQYKSTYKTDFLGIPQGMMMNHSALDPVKHIPEVPQGIQTEMRYNYRKPVQRPEFRGSISRSEASKGIVPTVVPKHITNQESTMPLTTYDRHFSGKSTDFASVLTSLKAEELQHFYKHLPEKEQMLVQTFLQKKQSPPGQGKKITEPVEFTQPSAALDRISIWPGPL</sequence>
<protein>
    <submittedName>
        <fullName evidence="2">Uncharacterized protein</fullName>
    </submittedName>
</protein>
<keyword evidence="3" id="KW-1185">Reference proteome</keyword>
<comment type="caution">
    <text evidence="2">The sequence shown here is derived from an EMBL/GenBank/DDBJ whole genome shotgun (WGS) entry which is preliminary data.</text>
</comment>
<proteinExistence type="predicted"/>
<organism evidence="2 3">
    <name type="scientific">Ameiurus melas</name>
    <name type="common">Black bullhead</name>
    <name type="synonym">Silurus melas</name>
    <dbReference type="NCBI Taxonomy" id="219545"/>
    <lineage>
        <taxon>Eukaryota</taxon>
        <taxon>Metazoa</taxon>
        <taxon>Chordata</taxon>
        <taxon>Craniata</taxon>
        <taxon>Vertebrata</taxon>
        <taxon>Euteleostomi</taxon>
        <taxon>Actinopterygii</taxon>
        <taxon>Neopterygii</taxon>
        <taxon>Teleostei</taxon>
        <taxon>Ostariophysi</taxon>
        <taxon>Siluriformes</taxon>
        <taxon>Ictaluridae</taxon>
        <taxon>Ameiurus</taxon>
    </lineage>
</organism>
<evidence type="ECO:0000313" key="3">
    <source>
        <dbReference type="Proteomes" id="UP000593565"/>
    </source>
</evidence>
<name>A0A7J6AUW8_AMEME</name>
<accession>A0A7J6AUW8</accession>
<feature type="region of interest" description="Disordered" evidence="1">
    <location>
        <begin position="74"/>
        <end position="95"/>
    </location>
</feature>
<feature type="compositionally biased region" description="Basic and acidic residues" evidence="1">
    <location>
        <begin position="16"/>
        <end position="25"/>
    </location>
</feature>